<evidence type="ECO:0000313" key="1">
    <source>
        <dbReference type="EMBL" id="QCD78677.1"/>
    </source>
</evidence>
<reference evidence="1 2" key="1">
    <citation type="submission" date="2019-04" db="EMBL/GenBank/DDBJ databases">
        <title>An improved genome assembly and genetic linkage map for asparagus bean, Vigna unguiculata ssp. sesquipedialis.</title>
        <authorList>
            <person name="Xia Q."/>
            <person name="Zhang R."/>
            <person name="Dong Y."/>
        </authorList>
    </citation>
    <scope>NUCLEOTIDE SEQUENCE [LARGE SCALE GENOMIC DNA]</scope>
    <source>
        <tissue evidence="1">Leaf</tissue>
    </source>
</reference>
<keyword evidence="2" id="KW-1185">Reference proteome</keyword>
<dbReference type="Proteomes" id="UP000501690">
    <property type="component" value="Linkage Group LG1"/>
</dbReference>
<evidence type="ECO:0000313" key="2">
    <source>
        <dbReference type="Proteomes" id="UP000501690"/>
    </source>
</evidence>
<proteinExistence type="predicted"/>
<dbReference type="EMBL" id="CP039345">
    <property type="protein sequence ID" value="QCD78677.1"/>
    <property type="molecule type" value="Genomic_DNA"/>
</dbReference>
<dbReference type="AlphaFoldDB" id="A0A4D6KSF8"/>
<organism evidence="1 2">
    <name type="scientific">Vigna unguiculata</name>
    <name type="common">Cowpea</name>
    <dbReference type="NCBI Taxonomy" id="3917"/>
    <lineage>
        <taxon>Eukaryota</taxon>
        <taxon>Viridiplantae</taxon>
        <taxon>Streptophyta</taxon>
        <taxon>Embryophyta</taxon>
        <taxon>Tracheophyta</taxon>
        <taxon>Spermatophyta</taxon>
        <taxon>Magnoliopsida</taxon>
        <taxon>eudicotyledons</taxon>
        <taxon>Gunneridae</taxon>
        <taxon>Pentapetalae</taxon>
        <taxon>rosids</taxon>
        <taxon>fabids</taxon>
        <taxon>Fabales</taxon>
        <taxon>Fabaceae</taxon>
        <taxon>Papilionoideae</taxon>
        <taxon>50 kb inversion clade</taxon>
        <taxon>NPAAA clade</taxon>
        <taxon>indigoferoid/millettioid clade</taxon>
        <taxon>Phaseoleae</taxon>
        <taxon>Vigna</taxon>
    </lineage>
</organism>
<gene>
    <name evidence="1" type="ORF">DEO72_LG1g2313</name>
</gene>
<sequence length="131" mass="14221">MVCVAASDIVAEGCCWRAFLVLRGRCLVFAVDNGISVVAAVTADGGPSSDACRAAVADGVAVVVVAAVEMVRTWWCSQRDEWWWWLREDECSGCRRERRGAVVFVTALLRTPARLAARVAAAMVMEGEEEN</sequence>
<protein>
    <submittedName>
        <fullName evidence="1">Uncharacterized protein</fullName>
    </submittedName>
</protein>
<name>A0A4D6KSF8_VIGUN</name>
<accession>A0A4D6KSF8</accession>